<dbReference type="InterPro" id="IPR036390">
    <property type="entry name" value="WH_DNA-bd_sf"/>
</dbReference>
<dbReference type="PANTHER" id="PTHR30136">
    <property type="entry name" value="HELIX-TURN-HELIX TRANSCRIPTIONAL REGULATOR, ICLR FAMILY"/>
    <property type="match status" value="1"/>
</dbReference>
<dbReference type="PROSITE" id="PS51078">
    <property type="entry name" value="ICLR_ED"/>
    <property type="match status" value="1"/>
</dbReference>
<evidence type="ECO:0000259" key="5">
    <source>
        <dbReference type="PROSITE" id="PS51078"/>
    </source>
</evidence>
<dbReference type="GO" id="GO:0006355">
    <property type="term" value="P:regulation of DNA-templated transcription"/>
    <property type="evidence" value="ECO:0007669"/>
    <property type="project" value="UniProtKB-ARBA"/>
</dbReference>
<dbReference type="SMART" id="SM00346">
    <property type="entry name" value="HTH_ICLR"/>
    <property type="match status" value="1"/>
</dbReference>
<dbReference type="AlphaFoldDB" id="A0ABD6BCQ3"/>
<evidence type="ECO:0000256" key="1">
    <source>
        <dbReference type="ARBA" id="ARBA00023015"/>
    </source>
</evidence>
<dbReference type="Gene3D" id="3.30.450.40">
    <property type="match status" value="1"/>
</dbReference>
<dbReference type="SUPFAM" id="SSF55781">
    <property type="entry name" value="GAF domain-like"/>
    <property type="match status" value="1"/>
</dbReference>
<protein>
    <submittedName>
        <fullName evidence="6">IclR family transcriptional regulator</fullName>
    </submittedName>
</protein>
<accession>A0ABD6BCQ3</accession>
<dbReference type="EMBL" id="JBHUDI010000002">
    <property type="protein sequence ID" value="MFD1562553.1"/>
    <property type="molecule type" value="Genomic_DNA"/>
</dbReference>
<dbReference type="InterPro" id="IPR029016">
    <property type="entry name" value="GAF-like_dom_sf"/>
</dbReference>
<name>A0ABD6BCQ3_9EURY</name>
<dbReference type="RefSeq" id="WP_390284293.1">
    <property type="nucleotide sequence ID" value="NZ_JBHUDI010000002.1"/>
</dbReference>
<comment type="caution">
    <text evidence="6">The sequence shown here is derived from an EMBL/GenBank/DDBJ whole genome shotgun (WGS) entry which is preliminary data.</text>
</comment>
<feature type="domain" description="IclR-ED" evidence="5">
    <location>
        <begin position="74"/>
        <end position="256"/>
    </location>
</feature>
<keyword evidence="3" id="KW-0804">Transcription</keyword>
<sequence length="257" mass="28930">MNNDHNNLAGEYIEAVHKSFTIVEALAERHTAGVSEVARAVDLPKSTVDIHLQTLEKLGYVVKNEDDSYQLSLRFLEHGGRIRKQTDLYQVARAQVDKLSNKVGEVATIGYEERYQRVLLYRTEPIDGLSDNAPVGQINRMHWTALGKALLSQLSVEEIDEVVETFGLPSATDQTITDRDSLIDEIEHIREQGYSVEDEEHINGIRSVAVPLDIEGENAAISTVGPKHRLTTDRIENELVEALRETTNIIALKYEHY</sequence>
<gene>
    <name evidence="6" type="ORF">ACFR99_03125</name>
</gene>
<dbReference type="SUPFAM" id="SSF46785">
    <property type="entry name" value="Winged helix' DNA-binding domain"/>
    <property type="match status" value="1"/>
</dbReference>
<dbReference type="PROSITE" id="PS51077">
    <property type="entry name" value="HTH_ICLR"/>
    <property type="match status" value="1"/>
</dbReference>
<evidence type="ECO:0000259" key="4">
    <source>
        <dbReference type="PROSITE" id="PS51077"/>
    </source>
</evidence>
<dbReference type="Pfam" id="PF01614">
    <property type="entry name" value="IclR_C"/>
    <property type="match status" value="1"/>
</dbReference>
<evidence type="ECO:0000313" key="7">
    <source>
        <dbReference type="Proteomes" id="UP001597076"/>
    </source>
</evidence>
<keyword evidence="7" id="KW-1185">Reference proteome</keyword>
<evidence type="ECO:0000256" key="3">
    <source>
        <dbReference type="ARBA" id="ARBA00023163"/>
    </source>
</evidence>
<dbReference type="Proteomes" id="UP001597076">
    <property type="component" value="Unassembled WGS sequence"/>
</dbReference>
<evidence type="ECO:0000313" key="6">
    <source>
        <dbReference type="EMBL" id="MFD1562553.1"/>
    </source>
</evidence>
<feature type="domain" description="HTH iclR-type" evidence="4">
    <location>
        <begin position="13"/>
        <end position="73"/>
    </location>
</feature>
<keyword evidence="2" id="KW-0238">DNA-binding</keyword>
<dbReference type="InterPro" id="IPR036388">
    <property type="entry name" value="WH-like_DNA-bd_sf"/>
</dbReference>
<dbReference type="InterPro" id="IPR014757">
    <property type="entry name" value="Tscrpt_reg_IclR_C"/>
</dbReference>
<dbReference type="InterPro" id="IPR005471">
    <property type="entry name" value="Tscrpt_reg_IclR_N"/>
</dbReference>
<dbReference type="InterPro" id="IPR011991">
    <property type="entry name" value="ArsR-like_HTH"/>
</dbReference>
<proteinExistence type="predicted"/>
<reference evidence="6 7" key="1">
    <citation type="journal article" date="2019" name="Int. J. Syst. Evol. Microbiol.">
        <title>The Global Catalogue of Microorganisms (GCM) 10K type strain sequencing project: providing services to taxonomists for standard genome sequencing and annotation.</title>
        <authorList>
            <consortium name="The Broad Institute Genomics Platform"/>
            <consortium name="The Broad Institute Genome Sequencing Center for Infectious Disease"/>
            <person name="Wu L."/>
            <person name="Ma J."/>
        </authorList>
    </citation>
    <scope>NUCLEOTIDE SEQUENCE [LARGE SCALE GENOMIC DNA]</scope>
    <source>
        <strain evidence="6 7">CGMCC 1.12230</strain>
    </source>
</reference>
<dbReference type="Gene3D" id="1.10.10.10">
    <property type="entry name" value="Winged helix-like DNA-binding domain superfamily/Winged helix DNA-binding domain"/>
    <property type="match status" value="1"/>
</dbReference>
<dbReference type="Pfam" id="PF09339">
    <property type="entry name" value="HTH_IclR"/>
    <property type="match status" value="1"/>
</dbReference>
<keyword evidence="1" id="KW-0805">Transcription regulation</keyword>
<dbReference type="CDD" id="cd00090">
    <property type="entry name" value="HTH_ARSR"/>
    <property type="match status" value="1"/>
</dbReference>
<dbReference type="PANTHER" id="PTHR30136:SF35">
    <property type="entry name" value="HTH-TYPE TRANSCRIPTIONAL REGULATOR RV1719"/>
    <property type="match status" value="1"/>
</dbReference>
<organism evidence="6 7">
    <name type="scientific">Haloarchaeobius amylolyticus</name>
    <dbReference type="NCBI Taxonomy" id="1198296"/>
    <lineage>
        <taxon>Archaea</taxon>
        <taxon>Methanobacteriati</taxon>
        <taxon>Methanobacteriota</taxon>
        <taxon>Stenosarchaea group</taxon>
        <taxon>Halobacteria</taxon>
        <taxon>Halobacteriales</taxon>
        <taxon>Halorubellaceae</taxon>
        <taxon>Haloarchaeobius</taxon>
    </lineage>
</organism>
<dbReference type="InterPro" id="IPR050707">
    <property type="entry name" value="HTH_MetabolicPath_Reg"/>
</dbReference>
<evidence type="ECO:0000256" key="2">
    <source>
        <dbReference type="ARBA" id="ARBA00023125"/>
    </source>
</evidence>
<dbReference type="GO" id="GO:0003677">
    <property type="term" value="F:DNA binding"/>
    <property type="evidence" value="ECO:0007669"/>
    <property type="project" value="UniProtKB-KW"/>
</dbReference>